<protein>
    <submittedName>
        <fullName evidence="2">Uncharacterized protein</fullName>
    </submittedName>
</protein>
<organism evidence="2 3">
    <name type="scientific">Dryococelus australis</name>
    <dbReference type="NCBI Taxonomy" id="614101"/>
    <lineage>
        <taxon>Eukaryota</taxon>
        <taxon>Metazoa</taxon>
        <taxon>Ecdysozoa</taxon>
        <taxon>Arthropoda</taxon>
        <taxon>Hexapoda</taxon>
        <taxon>Insecta</taxon>
        <taxon>Pterygota</taxon>
        <taxon>Neoptera</taxon>
        <taxon>Polyneoptera</taxon>
        <taxon>Phasmatodea</taxon>
        <taxon>Verophasmatodea</taxon>
        <taxon>Anareolatae</taxon>
        <taxon>Phasmatidae</taxon>
        <taxon>Eurycanthinae</taxon>
        <taxon>Dryococelus</taxon>
    </lineage>
</organism>
<name>A0ABQ9GV86_9NEOP</name>
<dbReference type="Proteomes" id="UP001159363">
    <property type="component" value="Chromosome 8"/>
</dbReference>
<evidence type="ECO:0000313" key="3">
    <source>
        <dbReference type="Proteomes" id="UP001159363"/>
    </source>
</evidence>
<dbReference type="EMBL" id="JARBHB010000009">
    <property type="protein sequence ID" value="KAJ8875913.1"/>
    <property type="molecule type" value="Genomic_DNA"/>
</dbReference>
<reference evidence="2 3" key="1">
    <citation type="submission" date="2023-02" db="EMBL/GenBank/DDBJ databases">
        <title>LHISI_Scaffold_Assembly.</title>
        <authorList>
            <person name="Stuart O.P."/>
            <person name="Cleave R."/>
            <person name="Magrath M.J.L."/>
            <person name="Mikheyev A.S."/>
        </authorList>
    </citation>
    <scope>NUCLEOTIDE SEQUENCE [LARGE SCALE GENOMIC DNA]</scope>
    <source>
        <strain evidence="2">Daus_M_001</strain>
        <tissue evidence="2">Leg muscle</tissue>
    </source>
</reference>
<evidence type="ECO:0000313" key="2">
    <source>
        <dbReference type="EMBL" id="KAJ8875913.1"/>
    </source>
</evidence>
<gene>
    <name evidence="2" type="ORF">PR048_023820</name>
</gene>
<evidence type="ECO:0000256" key="1">
    <source>
        <dbReference type="SAM" id="MobiDB-lite"/>
    </source>
</evidence>
<keyword evidence="3" id="KW-1185">Reference proteome</keyword>
<comment type="caution">
    <text evidence="2">The sequence shown here is derived from an EMBL/GenBank/DDBJ whole genome shotgun (WGS) entry which is preliminary data.</text>
</comment>
<sequence length="302" mass="33465">MDPKILLQTRPPVGSEFQCTSVAAFANGLNPIVDLPYLGSEQELWRNTSHRYTQCDENTAHQVKALRLAAMAHLMRAAMLPLSLPLAPDAENGAMQAIALRMRHEILLLKGSEVKRFGWLSTSRSSELMRVIEVNMEQRRSEGEGETGDPRENPSTIGIIRHDSRFVFRKRVCKLAHVIRDRKRGRLIQDTHSPSQIIRDVEASNDGGQQTMPLVGGFPRGTPVRPAHSFPGTAPYSSQSPTPALKTSLLRAAKISSLIRRGIPAEFPRVQEGSGIRTHAHRSGLRPERSALDHSAILTTDK</sequence>
<feature type="non-terminal residue" evidence="2">
    <location>
        <position position="302"/>
    </location>
</feature>
<feature type="region of interest" description="Disordered" evidence="1">
    <location>
        <begin position="273"/>
        <end position="302"/>
    </location>
</feature>
<accession>A0ABQ9GV86</accession>
<proteinExistence type="predicted"/>